<reference evidence="2 3" key="1">
    <citation type="submission" date="2016-02" db="EMBL/GenBank/DDBJ databases">
        <title>Genome analysis of coral dinoflagellate symbionts highlights evolutionary adaptations to a symbiotic lifestyle.</title>
        <authorList>
            <person name="Aranda M."/>
            <person name="Li Y."/>
            <person name="Liew Y.J."/>
            <person name="Baumgarten S."/>
            <person name="Simakov O."/>
            <person name="Wilson M."/>
            <person name="Piel J."/>
            <person name="Ashoor H."/>
            <person name="Bougouffa S."/>
            <person name="Bajic V.B."/>
            <person name="Ryu T."/>
            <person name="Ravasi T."/>
            <person name="Bayer T."/>
            <person name="Micklem G."/>
            <person name="Kim H."/>
            <person name="Bhak J."/>
            <person name="Lajeunesse T.C."/>
            <person name="Voolstra C.R."/>
        </authorList>
    </citation>
    <scope>NUCLEOTIDE SEQUENCE [LARGE SCALE GENOMIC DNA]</scope>
    <source>
        <strain evidence="2 3">CCMP2467</strain>
    </source>
</reference>
<keyword evidence="3" id="KW-1185">Reference proteome</keyword>
<feature type="region of interest" description="Disordered" evidence="1">
    <location>
        <begin position="514"/>
        <end position="547"/>
    </location>
</feature>
<dbReference type="AlphaFoldDB" id="A0A1Q9CAV0"/>
<dbReference type="Proteomes" id="UP000186817">
    <property type="component" value="Unassembled WGS sequence"/>
</dbReference>
<gene>
    <name evidence="2" type="ORF">AK812_SmicGene39599</name>
</gene>
<feature type="compositionally biased region" description="Acidic residues" evidence="1">
    <location>
        <begin position="529"/>
        <end position="547"/>
    </location>
</feature>
<dbReference type="SUPFAM" id="SSF89372">
    <property type="entry name" value="Fucose-specific lectin"/>
    <property type="match status" value="1"/>
</dbReference>
<dbReference type="OrthoDB" id="446264at2759"/>
<proteinExistence type="predicted"/>
<feature type="compositionally biased region" description="Basic and acidic residues" evidence="1">
    <location>
        <begin position="270"/>
        <end position="285"/>
    </location>
</feature>
<feature type="region of interest" description="Disordered" evidence="1">
    <location>
        <begin position="245"/>
        <end position="328"/>
    </location>
</feature>
<evidence type="ECO:0000313" key="2">
    <source>
        <dbReference type="EMBL" id="OLP80038.1"/>
    </source>
</evidence>
<evidence type="ECO:0000256" key="1">
    <source>
        <dbReference type="SAM" id="MobiDB-lite"/>
    </source>
</evidence>
<comment type="caution">
    <text evidence="2">The sequence shown here is derived from an EMBL/GenBank/DDBJ whole genome shotgun (WGS) entry which is preliminary data.</text>
</comment>
<name>A0A1Q9CAV0_SYMMI</name>
<dbReference type="EMBL" id="LSRX01001423">
    <property type="protein sequence ID" value="OLP80038.1"/>
    <property type="molecule type" value="Genomic_DNA"/>
</dbReference>
<feature type="compositionally biased region" description="Pro residues" evidence="1">
    <location>
        <begin position="390"/>
        <end position="406"/>
    </location>
</feature>
<evidence type="ECO:0000313" key="3">
    <source>
        <dbReference type="Proteomes" id="UP000186817"/>
    </source>
</evidence>
<feature type="region of interest" description="Disordered" evidence="1">
    <location>
        <begin position="387"/>
        <end position="418"/>
    </location>
</feature>
<feature type="region of interest" description="Disordered" evidence="1">
    <location>
        <begin position="15"/>
        <end position="57"/>
    </location>
</feature>
<accession>A0A1Q9CAV0</accession>
<sequence length="1047" mass="112887">MEYIGYGRMKMDAHRPLPPVGDIRGHGTGVREGSTTSTTTPDGPGAEGEIGDYSPDATGEELETLSLQELVDQELCGGANQSGQLLMALDQHPSEFAVVNEPPPNRPTTVDWTHDVLHNLAQRVLYDTIGAQRYGHPPTVRWGAHIAAAEFRDVGRMFTRLGDMIVNSIDRPVDEPRTAPPTNEPMYRHYREWSKRWREMFLGVIREFLQHTDAEVVEHQARLRARDDHYRRMAELRDLERYRTLQRSGPEPGLGVPVARRPSGAMGGKRSHEQMTAKGGDRGRSSTDTFPGRSPLDVVPPRPKFRMPTPSPSEEIRGGRPVQTPDPRLPTPGSILGVGLASSSSWPQGWDDRAGLQEGATVAWDGPITSLTSTASSSVGRGAHVMPTTPIMPPPDNATTPRPTPLVPDQRPPVAHSDSFGVTRSSIWDQHNNPGTPTIPPVPIITAVTPVTPFDERGHPIITPIIPSAPVITSTTPMTPFPEDVPEVDEVIQEICGPLSSSSTTTTGVPGIGLPFSTSSTTTPHGADEEVDYDEPDDEQDEHIPSDEVEVTVEEDGAVTMDGYVTMTGERGMGEDDLSPREERLDRHVAGMVVAEVYHLLRTTGVIASTFAEYARDFQVTSSMALDVSAFLPMWKGFAMWSLGAWCMLGRVLSQSVQSSPDTSCMLQFSAAHQNLDSSDPDCSSSADWTEQLRVTALNFTSSSLSGISTSSGAEGDTSLMAWSPNSGTIPGDVLVFKYSASAGWEVQANLTEVASQNVTLRALWADDTALSSEKIVVASENNVAGGRETHTFKYDGASWVFLGQQSFPFNSVDLALGGDLLVFSVAQTSGSVFQTFQLQGSLWSLVPTAEIQLVSNAIPRYASDGRTLAIQLDSQVFVYRWAGNSWSNVANISEPAGFGLGPVTVDVDGDYIIAVWVIIADTPRLETAIYEDQSGLWSEVFRIDNDISGIPFTRVLGISSSGKAIVDCASAVGCSGITILEVSSNGTWGVTQTIDYVQPSLSARAPSGAISATSLAVAEWIVPAAGPRESVGRPHRLTELKASAKH</sequence>
<organism evidence="2 3">
    <name type="scientific">Symbiodinium microadriaticum</name>
    <name type="common">Dinoflagellate</name>
    <name type="synonym">Zooxanthella microadriatica</name>
    <dbReference type="NCBI Taxonomy" id="2951"/>
    <lineage>
        <taxon>Eukaryota</taxon>
        <taxon>Sar</taxon>
        <taxon>Alveolata</taxon>
        <taxon>Dinophyceae</taxon>
        <taxon>Suessiales</taxon>
        <taxon>Symbiodiniaceae</taxon>
        <taxon>Symbiodinium</taxon>
    </lineage>
</organism>
<protein>
    <submittedName>
        <fullName evidence="2">Uncharacterized protein</fullName>
    </submittedName>
</protein>